<protein>
    <submittedName>
        <fullName evidence="3">Uncharacterized protein</fullName>
    </submittedName>
</protein>
<dbReference type="Proteomes" id="UP000007800">
    <property type="component" value="Unassembled WGS sequence"/>
</dbReference>
<keyword evidence="2" id="KW-1133">Transmembrane helix</keyword>
<accession>C5KUE0</accession>
<feature type="compositionally biased region" description="Gly residues" evidence="1">
    <location>
        <begin position="14"/>
        <end position="23"/>
    </location>
</feature>
<keyword evidence="2" id="KW-0812">Transmembrane</keyword>
<evidence type="ECO:0000256" key="2">
    <source>
        <dbReference type="SAM" id="Phobius"/>
    </source>
</evidence>
<evidence type="ECO:0000313" key="3">
    <source>
        <dbReference type="EMBL" id="EER11903.1"/>
    </source>
</evidence>
<keyword evidence="2" id="KW-0472">Membrane</keyword>
<organism evidence="4">
    <name type="scientific">Perkinsus marinus (strain ATCC 50983 / TXsc)</name>
    <dbReference type="NCBI Taxonomy" id="423536"/>
    <lineage>
        <taxon>Eukaryota</taxon>
        <taxon>Sar</taxon>
        <taxon>Alveolata</taxon>
        <taxon>Perkinsozoa</taxon>
        <taxon>Perkinsea</taxon>
        <taxon>Perkinsida</taxon>
        <taxon>Perkinsidae</taxon>
        <taxon>Perkinsus</taxon>
    </lineage>
</organism>
<evidence type="ECO:0000256" key="1">
    <source>
        <dbReference type="SAM" id="MobiDB-lite"/>
    </source>
</evidence>
<proteinExistence type="predicted"/>
<name>C5KUE0_PERM5</name>
<feature type="region of interest" description="Disordered" evidence="1">
    <location>
        <begin position="12"/>
        <end position="31"/>
    </location>
</feature>
<gene>
    <name evidence="3" type="ORF">Pmar_PMAR006519</name>
</gene>
<sequence length="135" mass="14423">IFDAIMSRMASESGYGGGGGGGPMEQHENMGFNPMDPDDEETIAWLMGPRSVDILKHGGGAQHSLYTASGGGGIARFILYIGMAVLSFIFDLIIDSPSVIFAWGVAVQSKDYEKVIITTMCFTLNEDDHIISGSL</sequence>
<feature type="transmembrane region" description="Helical" evidence="2">
    <location>
        <begin position="74"/>
        <end position="94"/>
    </location>
</feature>
<feature type="non-terminal residue" evidence="3">
    <location>
        <position position="1"/>
    </location>
</feature>
<dbReference type="GeneID" id="9060661"/>
<dbReference type="AlphaFoldDB" id="C5KUE0"/>
<dbReference type="EMBL" id="GG676235">
    <property type="protein sequence ID" value="EER11903.1"/>
    <property type="molecule type" value="Genomic_DNA"/>
</dbReference>
<evidence type="ECO:0000313" key="4">
    <source>
        <dbReference type="Proteomes" id="UP000007800"/>
    </source>
</evidence>
<reference evidence="3 4" key="1">
    <citation type="submission" date="2008-07" db="EMBL/GenBank/DDBJ databases">
        <authorList>
            <person name="El-Sayed N."/>
            <person name="Caler E."/>
            <person name="Inman J."/>
            <person name="Amedeo P."/>
            <person name="Hass B."/>
            <person name="Wortman J."/>
        </authorList>
    </citation>
    <scope>NUCLEOTIDE SEQUENCE [LARGE SCALE GENOMIC DNA]</scope>
    <source>
        <strain evidence="4">ATCC 50983 / TXsc</strain>
    </source>
</reference>
<dbReference type="RefSeq" id="XP_002780108.1">
    <property type="nucleotide sequence ID" value="XM_002780062.1"/>
</dbReference>
<keyword evidence="4" id="KW-1185">Reference proteome</keyword>
<dbReference type="InParanoid" id="C5KUE0"/>